<dbReference type="InterPro" id="IPR029063">
    <property type="entry name" value="SAM-dependent_MTases_sf"/>
</dbReference>
<protein>
    <submittedName>
        <fullName evidence="1">Uncharacterized protein</fullName>
    </submittedName>
</protein>
<gene>
    <name evidence="1" type="ORF">A4R43_09395</name>
</gene>
<dbReference type="Proteomes" id="UP000250434">
    <property type="component" value="Chromosome"/>
</dbReference>
<organism evidence="1 2">
    <name type="scientific">Amycolatopsis albispora</name>
    <dbReference type="NCBI Taxonomy" id="1804986"/>
    <lineage>
        <taxon>Bacteria</taxon>
        <taxon>Bacillati</taxon>
        <taxon>Actinomycetota</taxon>
        <taxon>Actinomycetes</taxon>
        <taxon>Pseudonocardiales</taxon>
        <taxon>Pseudonocardiaceae</taxon>
        <taxon>Amycolatopsis</taxon>
    </lineage>
</organism>
<dbReference type="AlphaFoldDB" id="A0A344L3U3"/>
<dbReference type="KEGG" id="aab:A4R43_09395"/>
<evidence type="ECO:0000313" key="1">
    <source>
        <dbReference type="EMBL" id="AXB42717.1"/>
    </source>
</evidence>
<name>A0A344L3U3_9PSEU</name>
<evidence type="ECO:0000313" key="2">
    <source>
        <dbReference type="Proteomes" id="UP000250434"/>
    </source>
</evidence>
<dbReference type="EMBL" id="CP015163">
    <property type="protein sequence ID" value="AXB42717.1"/>
    <property type="molecule type" value="Genomic_DNA"/>
</dbReference>
<proteinExistence type="predicted"/>
<accession>A0A344L3U3</accession>
<reference evidence="1 2" key="1">
    <citation type="submission" date="2016-04" db="EMBL/GenBank/DDBJ databases">
        <title>Complete genome sequence and analysis of deep-sea sediment isolate, Amycolatopsis sp. WP1.</title>
        <authorList>
            <person name="Wang H."/>
            <person name="Chen S."/>
            <person name="Wu Q."/>
        </authorList>
    </citation>
    <scope>NUCLEOTIDE SEQUENCE [LARGE SCALE GENOMIC DNA]</scope>
    <source>
        <strain evidence="1 2">WP1</strain>
    </source>
</reference>
<keyword evidence="2" id="KW-1185">Reference proteome</keyword>
<sequence length="87" mass="8626">MDAVAQGGDPGSWPGLGARLAGDLLTRRDCAVEAAVASLGLRPGARALDVGTGPGACRGADVAPGSYDVIWASDVVLPVALTSGRRP</sequence>
<dbReference type="SUPFAM" id="SSF53335">
    <property type="entry name" value="S-adenosyl-L-methionine-dependent methyltransferases"/>
    <property type="match status" value="1"/>
</dbReference>